<reference evidence="3 4" key="1">
    <citation type="journal article" date="2016" name="Nat. Commun.">
        <title>Thousands of microbial genomes shed light on interconnected biogeochemical processes in an aquifer system.</title>
        <authorList>
            <person name="Anantharaman K."/>
            <person name="Brown C.T."/>
            <person name="Hug L.A."/>
            <person name="Sharon I."/>
            <person name="Castelle C.J."/>
            <person name="Probst A.J."/>
            <person name="Thomas B.C."/>
            <person name="Singh A."/>
            <person name="Wilkins M.J."/>
            <person name="Karaoz U."/>
            <person name="Brodie E.L."/>
            <person name="Williams K.H."/>
            <person name="Hubbard S.S."/>
            <person name="Banfield J.F."/>
        </authorList>
    </citation>
    <scope>NUCLEOTIDE SEQUENCE [LARGE SCALE GENOMIC DNA]</scope>
</reference>
<dbReference type="Proteomes" id="UP000178495">
    <property type="component" value="Unassembled WGS sequence"/>
</dbReference>
<feature type="transmembrane region" description="Helical" evidence="1">
    <location>
        <begin position="60"/>
        <end position="84"/>
    </location>
</feature>
<feature type="transmembrane region" description="Helical" evidence="1">
    <location>
        <begin position="20"/>
        <end position="40"/>
    </location>
</feature>
<evidence type="ECO:0000259" key="2">
    <source>
        <dbReference type="Pfam" id="PF14360"/>
    </source>
</evidence>
<dbReference type="InterPro" id="IPR025749">
    <property type="entry name" value="Sphingomyelin_synth-like_dom"/>
</dbReference>
<proteinExistence type="predicted"/>
<keyword evidence="1" id="KW-0812">Transmembrane</keyword>
<accession>A0A1G2CIP8</accession>
<organism evidence="3 4">
    <name type="scientific">Candidatus Liptonbacteria bacterium RIFCSPLOWO2_01_FULL_56_20</name>
    <dbReference type="NCBI Taxonomy" id="1798652"/>
    <lineage>
        <taxon>Bacteria</taxon>
        <taxon>Candidatus Liptoniibacteriota</taxon>
    </lineage>
</organism>
<dbReference type="AlphaFoldDB" id="A0A1G2CIP8"/>
<comment type="caution">
    <text evidence="3">The sequence shown here is derived from an EMBL/GenBank/DDBJ whole genome shotgun (WGS) entry which is preliminary data.</text>
</comment>
<sequence length="216" mass="24833">MRPLFSEHRAFWTREHRRSLYVGLLLLFISLFIEVVAGRYSARRALDASFVNDLILDNLAAVNLDFIIVEGAIVFWVAVSVLLFSRPRYLLFGLKAIALFIITRSFFISLTHIGIYPDQIEFGVTDIGYRFYGLFTFQGNFFFSGHTGLPFLLSLVFWDNMPWRKFFLAVAIVFGVSVLLAHVHYSIDVFAAPFITYGIFKVTQKLFPSDYALRTV</sequence>
<keyword evidence="1" id="KW-0472">Membrane</keyword>
<protein>
    <recommendedName>
        <fullName evidence="2">Sphingomyelin synthase-like domain-containing protein</fullName>
    </recommendedName>
</protein>
<dbReference type="Pfam" id="PF14360">
    <property type="entry name" value="PAP2_C"/>
    <property type="match status" value="1"/>
</dbReference>
<evidence type="ECO:0000313" key="4">
    <source>
        <dbReference type="Proteomes" id="UP000178495"/>
    </source>
</evidence>
<evidence type="ECO:0000256" key="1">
    <source>
        <dbReference type="SAM" id="Phobius"/>
    </source>
</evidence>
<feature type="transmembrane region" description="Helical" evidence="1">
    <location>
        <begin position="135"/>
        <end position="157"/>
    </location>
</feature>
<dbReference type="STRING" id="1798652.A3A43_00170"/>
<gene>
    <name evidence="3" type="ORF">A3A43_00170</name>
</gene>
<evidence type="ECO:0000313" key="3">
    <source>
        <dbReference type="EMBL" id="OGZ01266.1"/>
    </source>
</evidence>
<feature type="transmembrane region" description="Helical" evidence="1">
    <location>
        <begin position="96"/>
        <end position="115"/>
    </location>
</feature>
<keyword evidence="1" id="KW-1133">Transmembrane helix</keyword>
<feature type="transmembrane region" description="Helical" evidence="1">
    <location>
        <begin position="166"/>
        <end position="187"/>
    </location>
</feature>
<feature type="domain" description="Sphingomyelin synthase-like" evidence="2">
    <location>
        <begin position="141"/>
        <end position="202"/>
    </location>
</feature>
<name>A0A1G2CIP8_9BACT</name>
<dbReference type="EMBL" id="MHLC01000016">
    <property type="protein sequence ID" value="OGZ01266.1"/>
    <property type="molecule type" value="Genomic_DNA"/>
</dbReference>